<dbReference type="EMBL" id="FPBA01000006">
    <property type="protein sequence ID" value="SFT67233.1"/>
    <property type="molecule type" value="Genomic_DNA"/>
</dbReference>
<gene>
    <name evidence="1" type="ORF">SAMN05660657_02319</name>
</gene>
<dbReference type="Gene3D" id="2.60.60.30">
    <property type="entry name" value="sav2460 like domains"/>
    <property type="match status" value="1"/>
</dbReference>
<dbReference type="Proteomes" id="UP000199546">
    <property type="component" value="Unassembled WGS sequence"/>
</dbReference>
<dbReference type="CDD" id="cd06974">
    <property type="entry name" value="TerD_like"/>
    <property type="match status" value="1"/>
</dbReference>
<accession>A0A1I6ZX33</accession>
<dbReference type="RefSeq" id="WP_093579531.1">
    <property type="nucleotide sequence ID" value="NZ_FPBA01000006.1"/>
</dbReference>
<evidence type="ECO:0000313" key="2">
    <source>
        <dbReference type="Proteomes" id="UP000199546"/>
    </source>
</evidence>
<dbReference type="STRING" id="1296565.SAMN05660657_02319"/>
<name>A0A1I6ZX33_9ACTN</name>
<dbReference type="OrthoDB" id="2079357at2"/>
<protein>
    <submittedName>
        <fullName evidence="1">Tellurite resistance protein TerA</fullName>
    </submittedName>
</protein>
<dbReference type="InterPro" id="IPR003325">
    <property type="entry name" value="TerD"/>
</dbReference>
<sequence>MIDYTRPPKQKPGGVSLGKVTLTKAAPSVSLSKAQGARGQMRVNLNWTQRPGRGFLGKREAVDLDLGCLWETTDGDKGVVQALGNSFGDLDWPPYALLDGDDRSGANSGGENLIVNLDHLDEIRRVLVFAYIYDGAPNWAAADGVVTLHLVDGGEITVKLDDHAQDTRFCAIAMLTNQRGQLHVQREIRYLHGDQEDLDRAYGWGLRWKAARK</sequence>
<organism evidence="1 2">
    <name type="scientific">Geodermatophilus amargosae</name>
    <dbReference type="NCBI Taxonomy" id="1296565"/>
    <lineage>
        <taxon>Bacteria</taxon>
        <taxon>Bacillati</taxon>
        <taxon>Actinomycetota</taxon>
        <taxon>Actinomycetes</taxon>
        <taxon>Geodermatophilales</taxon>
        <taxon>Geodermatophilaceae</taxon>
        <taxon>Geodermatophilus</taxon>
    </lineage>
</organism>
<reference evidence="2" key="1">
    <citation type="submission" date="2016-10" db="EMBL/GenBank/DDBJ databases">
        <authorList>
            <person name="Varghese N."/>
            <person name="Submissions S."/>
        </authorList>
    </citation>
    <scope>NUCLEOTIDE SEQUENCE [LARGE SCALE GENOMIC DNA]</scope>
    <source>
        <strain evidence="2">DSM 46136</strain>
    </source>
</reference>
<proteinExistence type="predicted"/>
<evidence type="ECO:0000313" key="1">
    <source>
        <dbReference type="EMBL" id="SFT67233.1"/>
    </source>
</evidence>
<dbReference type="AlphaFoldDB" id="A0A1I6ZX33"/>
<keyword evidence="2" id="KW-1185">Reference proteome</keyword>